<comment type="caution">
    <text evidence="1">The sequence shown here is derived from an EMBL/GenBank/DDBJ whole genome shotgun (WGS) entry which is preliminary data.</text>
</comment>
<keyword evidence="2" id="KW-1185">Reference proteome</keyword>
<gene>
    <name evidence="1" type="ORF">P5G49_07705</name>
</gene>
<dbReference type="EMBL" id="JAROCC010000005">
    <property type="protein sequence ID" value="MDN4607367.1"/>
    <property type="molecule type" value="Genomic_DNA"/>
</dbReference>
<evidence type="ECO:0000313" key="2">
    <source>
        <dbReference type="Proteomes" id="UP001175097"/>
    </source>
</evidence>
<sequence length="47" mass="5683">MNVYEQIEATKETIERGEAMVQHSKDYLELLEKYSEYEMLIMAYYAK</sequence>
<name>A0ABT8JSJ4_9BACL</name>
<dbReference type="RefSeq" id="WP_301242913.1">
    <property type="nucleotide sequence ID" value="NZ_JAROCC010000005.1"/>
</dbReference>
<dbReference type="Proteomes" id="UP001175097">
    <property type="component" value="Unassembled WGS sequence"/>
</dbReference>
<organism evidence="1 2">
    <name type="scientific">Sporosarcina highlanderae</name>
    <dbReference type="NCBI Taxonomy" id="3035916"/>
    <lineage>
        <taxon>Bacteria</taxon>
        <taxon>Bacillati</taxon>
        <taxon>Bacillota</taxon>
        <taxon>Bacilli</taxon>
        <taxon>Bacillales</taxon>
        <taxon>Caryophanaceae</taxon>
        <taxon>Sporosarcina</taxon>
    </lineage>
</organism>
<evidence type="ECO:0000313" key="1">
    <source>
        <dbReference type="EMBL" id="MDN4607367.1"/>
    </source>
</evidence>
<protein>
    <submittedName>
        <fullName evidence="1">Uncharacterized protein</fullName>
    </submittedName>
</protein>
<reference evidence="1" key="1">
    <citation type="submission" date="2023-03" db="EMBL/GenBank/DDBJ databases">
        <title>MT1 and MT2 Draft Genomes of Novel Species.</title>
        <authorList>
            <person name="Venkateswaran K."/>
        </authorList>
    </citation>
    <scope>NUCLEOTIDE SEQUENCE</scope>
    <source>
        <strain evidence="1">F6_3S_P_2</strain>
    </source>
</reference>
<proteinExistence type="predicted"/>
<accession>A0ABT8JSJ4</accession>